<organism evidence="2 3">
    <name type="scientific">Truncatella angustata</name>
    <dbReference type="NCBI Taxonomy" id="152316"/>
    <lineage>
        <taxon>Eukaryota</taxon>
        <taxon>Fungi</taxon>
        <taxon>Dikarya</taxon>
        <taxon>Ascomycota</taxon>
        <taxon>Pezizomycotina</taxon>
        <taxon>Sordariomycetes</taxon>
        <taxon>Xylariomycetidae</taxon>
        <taxon>Amphisphaeriales</taxon>
        <taxon>Sporocadaceae</taxon>
        <taxon>Truncatella</taxon>
    </lineage>
</organism>
<evidence type="ECO:0000313" key="2">
    <source>
        <dbReference type="EMBL" id="KAH6651728.1"/>
    </source>
</evidence>
<keyword evidence="3" id="KW-1185">Reference proteome</keyword>
<dbReference type="OrthoDB" id="5363290at2759"/>
<feature type="transmembrane region" description="Helical" evidence="1">
    <location>
        <begin position="49"/>
        <end position="68"/>
    </location>
</feature>
<feature type="transmembrane region" description="Helical" evidence="1">
    <location>
        <begin position="116"/>
        <end position="140"/>
    </location>
</feature>
<evidence type="ECO:0000256" key="1">
    <source>
        <dbReference type="SAM" id="Phobius"/>
    </source>
</evidence>
<dbReference type="RefSeq" id="XP_045956006.1">
    <property type="nucleotide sequence ID" value="XM_046107644.1"/>
</dbReference>
<dbReference type="GeneID" id="70136535"/>
<feature type="transmembrane region" description="Helical" evidence="1">
    <location>
        <begin position="6"/>
        <end position="28"/>
    </location>
</feature>
<keyword evidence="1" id="KW-0812">Transmembrane</keyword>
<reference evidence="2" key="1">
    <citation type="journal article" date="2021" name="Nat. Commun.">
        <title>Genetic determinants of endophytism in the Arabidopsis root mycobiome.</title>
        <authorList>
            <person name="Mesny F."/>
            <person name="Miyauchi S."/>
            <person name="Thiergart T."/>
            <person name="Pickel B."/>
            <person name="Atanasova L."/>
            <person name="Karlsson M."/>
            <person name="Huettel B."/>
            <person name="Barry K.W."/>
            <person name="Haridas S."/>
            <person name="Chen C."/>
            <person name="Bauer D."/>
            <person name="Andreopoulos W."/>
            <person name="Pangilinan J."/>
            <person name="LaButti K."/>
            <person name="Riley R."/>
            <person name="Lipzen A."/>
            <person name="Clum A."/>
            <person name="Drula E."/>
            <person name="Henrissat B."/>
            <person name="Kohler A."/>
            <person name="Grigoriev I.V."/>
            <person name="Martin F.M."/>
            <person name="Hacquard S."/>
        </authorList>
    </citation>
    <scope>NUCLEOTIDE SEQUENCE</scope>
    <source>
        <strain evidence="2">MPI-SDFR-AT-0073</strain>
    </source>
</reference>
<evidence type="ECO:0000313" key="3">
    <source>
        <dbReference type="Proteomes" id="UP000758603"/>
    </source>
</evidence>
<sequence length="168" mass="19019">MGLFGMALSYLLFSLLHFCQFVMALVVIGLYGTDLDRARKAHVYADGKWVYAVVVGSLSALTSILYFIPFILRFALVPAWSLVIFILWCAVFGIFGKMYIHENPEGNGDITRMKNAVWIDLVNLLLWFVGTVFGAAYWWAHKERHSRFTGRATLGRNASTRTSSAWRA</sequence>
<feature type="transmembrane region" description="Helical" evidence="1">
    <location>
        <begin position="74"/>
        <end position="95"/>
    </location>
</feature>
<dbReference type="Proteomes" id="UP000758603">
    <property type="component" value="Unassembled WGS sequence"/>
</dbReference>
<dbReference type="EMBL" id="JAGPXC010000006">
    <property type="protein sequence ID" value="KAH6651728.1"/>
    <property type="molecule type" value="Genomic_DNA"/>
</dbReference>
<comment type="caution">
    <text evidence="2">The sequence shown here is derived from an EMBL/GenBank/DDBJ whole genome shotgun (WGS) entry which is preliminary data.</text>
</comment>
<dbReference type="AlphaFoldDB" id="A0A9P8UGJ1"/>
<dbReference type="PANTHER" id="PTHR42083">
    <property type="entry name" value="MARVEL DOMAIN-CONTAINING PROTEIN"/>
    <property type="match status" value="1"/>
</dbReference>
<keyword evidence="1" id="KW-1133">Transmembrane helix</keyword>
<gene>
    <name evidence="2" type="ORF">BKA67DRAFT_660517</name>
</gene>
<dbReference type="PANTHER" id="PTHR42083:SF1">
    <property type="entry name" value="MARVEL DOMAIN-CONTAINING PROTEIN"/>
    <property type="match status" value="1"/>
</dbReference>
<proteinExistence type="predicted"/>
<accession>A0A9P8UGJ1</accession>
<keyword evidence="1" id="KW-0472">Membrane</keyword>
<name>A0A9P8UGJ1_9PEZI</name>
<protein>
    <submittedName>
        <fullName evidence="2">Uncharacterized protein</fullName>
    </submittedName>
</protein>